<dbReference type="SUPFAM" id="SSF111369">
    <property type="entry name" value="HlyD-like secretion proteins"/>
    <property type="match status" value="1"/>
</dbReference>
<keyword evidence="3" id="KW-0732">Signal</keyword>
<keyword evidence="2" id="KW-0813">Transport</keyword>
<dbReference type="Pfam" id="PF25954">
    <property type="entry name" value="Beta-barrel_RND_2"/>
    <property type="match status" value="1"/>
</dbReference>
<dbReference type="GO" id="GO:0060003">
    <property type="term" value="P:copper ion export"/>
    <property type="evidence" value="ECO:0007669"/>
    <property type="project" value="TreeGrafter"/>
</dbReference>
<dbReference type="AlphaFoldDB" id="A0AAE7NP47"/>
<dbReference type="Pfam" id="PF25919">
    <property type="entry name" value="BSH_CusB"/>
    <property type="match status" value="1"/>
</dbReference>
<dbReference type="InterPro" id="IPR058790">
    <property type="entry name" value="BSH_CusB"/>
</dbReference>
<dbReference type="Gene3D" id="2.40.30.170">
    <property type="match status" value="1"/>
</dbReference>
<dbReference type="FunFam" id="2.40.420.20:FF:000003">
    <property type="entry name" value="Cation efflux system protein cusB"/>
    <property type="match status" value="1"/>
</dbReference>
<proteinExistence type="inferred from homology"/>
<gene>
    <name evidence="9" type="ORF">WN72_22740</name>
</gene>
<feature type="domain" description="CusB-like beta-barrel" evidence="7">
    <location>
        <begin position="307"/>
        <end position="382"/>
    </location>
</feature>
<reference evidence="9 10" key="1">
    <citation type="submission" date="2018-06" db="EMBL/GenBank/DDBJ databases">
        <title>Comparative genomics of Bradyrhizobium nodulating Arachidis hypogaea.</title>
        <authorList>
            <person name="Li Y."/>
        </authorList>
    </citation>
    <scope>NUCLEOTIDE SEQUENCE [LARGE SCALE GENOMIC DNA]</scope>
    <source>
        <strain evidence="9 10">CCBAU 051107</strain>
    </source>
</reference>
<name>A0AAE7NP47_9BRAD</name>
<organism evidence="9 10">
    <name type="scientific">Bradyrhizobium arachidis</name>
    <dbReference type="NCBI Taxonomy" id="858423"/>
    <lineage>
        <taxon>Bacteria</taxon>
        <taxon>Pseudomonadati</taxon>
        <taxon>Pseudomonadota</taxon>
        <taxon>Alphaproteobacteria</taxon>
        <taxon>Hyphomicrobiales</taxon>
        <taxon>Nitrobacteraceae</taxon>
        <taxon>Bradyrhizobium</taxon>
    </lineage>
</organism>
<dbReference type="NCBIfam" id="TIGR01730">
    <property type="entry name" value="RND_mfp"/>
    <property type="match status" value="1"/>
</dbReference>
<evidence type="ECO:0000256" key="5">
    <source>
        <dbReference type="SAM" id="MobiDB-lite"/>
    </source>
</evidence>
<accession>A0AAE7NP47</accession>
<dbReference type="GO" id="GO:0015679">
    <property type="term" value="P:plasma membrane copper ion transport"/>
    <property type="evidence" value="ECO:0007669"/>
    <property type="project" value="TreeGrafter"/>
</dbReference>
<evidence type="ECO:0000256" key="1">
    <source>
        <dbReference type="ARBA" id="ARBA00009477"/>
    </source>
</evidence>
<feature type="domain" description="CusB-like barrel-sandwich hybrid" evidence="6">
    <location>
        <begin position="184"/>
        <end position="302"/>
    </location>
</feature>
<evidence type="ECO:0000259" key="6">
    <source>
        <dbReference type="Pfam" id="PF25919"/>
    </source>
</evidence>
<dbReference type="EMBL" id="CP030050">
    <property type="protein sequence ID" value="QOZ68826.1"/>
    <property type="molecule type" value="Genomic_DNA"/>
</dbReference>
<evidence type="ECO:0000256" key="2">
    <source>
        <dbReference type="ARBA" id="ARBA00022448"/>
    </source>
</evidence>
<keyword evidence="4" id="KW-0406">Ion transport</keyword>
<dbReference type="RefSeq" id="WP_092220079.1">
    <property type="nucleotide sequence ID" value="NZ_CP030050.1"/>
</dbReference>
<evidence type="ECO:0000256" key="4">
    <source>
        <dbReference type="ARBA" id="ARBA00023065"/>
    </source>
</evidence>
<dbReference type="Gene3D" id="2.40.420.20">
    <property type="match status" value="1"/>
</dbReference>
<dbReference type="PANTHER" id="PTHR30097">
    <property type="entry name" value="CATION EFFLUX SYSTEM PROTEIN CUSB"/>
    <property type="match status" value="1"/>
</dbReference>
<dbReference type="GO" id="GO:0046914">
    <property type="term" value="F:transition metal ion binding"/>
    <property type="evidence" value="ECO:0007669"/>
    <property type="project" value="TreeGrafter"/>
</dbReference>
<evidence type="ECO:0000313" key="9">
    <source>
        <dbReference type="EMBL" id="QOZ68826.1"/>
    </source>
</evidence>
<dbReference type="PANTHER" id="PTHR30097:SF15">
    <property type="entry name" value="CATION EFFLUX SYSTEM PROTEIN CUSB"/>
    <property type="match status" value="1"/>
</dbReference>
<dbReference type="InterPro" id="IPR006143">
    <property type="entry name" value="RND_pump_MFP"/>
</dbReference>
<protein>
    <submittedName>
        <fullName evidence="9">Efflux RND transporter periplasmic adaptor subunit</fullName>
    </submittedName>
</protein>
<comment type="similarity">
    <text evidence="1">Belongs to the membrane fusion protein (MFP) (TC 8.A.1) family.</text>
</comment>
<dbReference type="Pfam" id="PF25975">
    <property type="entry name" value="CzcB_C"/>
    <property type="match status" value="1"/>
</dbReference>
<evidence type="ECO:0000259" key="7">
    <source>
        <dbReference type="Pfam" id="PF25954"/>
    </source>
</evidence>
<feature type="region of interest" description="Disordered" evidence="5">
    <location>
        <begin position="138"/>
        <end position="160"/>
    </location>
</feature>
<dbReference type="Proteomes" id="UP000594015">
    <property type="component" value="Chromosome"/>
</dbReference>
<dbReference type="InterPro" id="IPR058792">
    <property type="entry name" value="Beta-barrel_RND_2"/>
</dbReference>
<evidence type="ECO:0000256" key="3">
    <source>
        <dbReference type="ARBA" id="ARBA00022729"/>
    </source>
</evidence>
<dbReference type="GO" id="GO:0030288">
    <property type="term" value="C:outer membrane-bounded periplasmic space"/>
    <property type="evidence" value="ECO:0007669"/>
    <property type="project" value="TreeGrafter"/>
</dbReference>
<feature type="domain" description="CzcB-like C-terminal circularly permuted SH3-like" evidence="8">
    <location>
        <begin position="389"/>
        <end position="449"/>
    </location>
</feature>
<dbReference type="GO" id="GO:0022857">
    <property type="term" value="F:transmembrane transporter activity"/>
    <property type="evidence" value="ECO:0007669"/>
    <property type="project" value="InterPro"/>
</dbReference>
<dbReference type="GO" id="GO:0016020">
    <property type="term" value="C:membrane"/>
    <property type="evidence" value="ECO:0007669"/>
    <property type="project" value="InterPro"/>
</dbReference>
<dbReference type="InterPro" id="IPR051909">
    <property type="entry name" value="MFP_Cation_Efflux"/>
</dbReference>
<dbReference type="FunFam" id="2.40.30.170:FF:000010">
    <property type="entry name" value="Efflux RND transporter periplasmic adaptor subunit"/>
    <property type="match status" value="1"/>
</dbReference>
<dbReference type="KEGG" id="barh:WN72_22740"/>
<sequence length="482" mass="51167">MNRAIATGAAAAICAAAGAAFLVGGMPRGGSFAAQPIVSAAAAAERGEPIYYWDPDGKPFYSLTPKTTPDGRAWRGVPAGADVSFDDPEDAPVDTRAADAKAERKIKYYRNPMGLPDTSPVPKKDQMGMDYIPVYEGEDSDDGSVKLSPGKIQRTGAKSEPVVRRPVRSIIRAPGTIQEDERRVSVVALRFEGFVESVANVTTGDHVHKGQPLLNVYSPALSSAAAEYLSAISAGATGKELKGARRRLENLATPEPAIRELERTRDISLSIPWLAPQDGEILERNAVNGMRAGPGDVLFRIADHRLVWALIDVAERDLTQVAVGTQVSIRPRALAGQSFDGTVALIYPHLNAATRTARIRIEVPNPDEVLRPEMYVDAEIQAGTPGPVLTVPESAVLDSGSRQAVLVDKGEGRFEPRDVKLGRRGGGLIEVTQGVSEGEAVVTSANFLIDAESNLKAALKGFAETRGDKPAEPAAGGMGARP</sequence>
<evidence type="ECO:0000259" key="8">
    <source>
        <dbReference type="Pfam" id="PF25975"/>
    </source>
</evidence>
<dbReference type="Gene3D" id="2.40.50.100">
    <property type="match status" value="1"/>
</dbReference>
<evidence type="ECO:0000313" key="10">
    <source>
        <dbReference type="Proteomes" id="UP000594015"/>
    </source>
</evidence>
<dbReference type="InterPro" id="IPR058649">
    <property type="entry name" value="CzcB_C"/>
</dbReference>